<name>A0A3L7K470_9BACI</name>
<reference evidence="2 3" key="1">
    <citation type="submission" date="2018-10" db="EMBL/GenBank/DDBJ databases">
        <title>Falsibacillus sp. genome draft.</title>
        <authorList>
            <person name="Shi S."/>
        </authorList>
    </citation>
    <scope>NUCLEOTIDE SEQUENCE [LARGE SCALE GENOMIC DNA]</scope>
    <source>
        <strain evidence="2 3">GY 10110</strain>
    </source>
</reference>
<dbReference type="Pfam" id="PF10011">
    <property type="entry name" value="DUF2254"/>
    <property type="match status" value="1"/>
</dbReference>
<keyword evidence="3" id="KW-1185">Reference proteome</keyword>
<feature type="transmembrane region" description="Helical" evidence="1">
    <location>
        <begin position="20"/>
        <end position="40"/>
    </location>
</feature>
<feature type="transmembrane region" description="Helical" evidence="1">
    <location>
        <begin position="108"/>
        <end position="126"/>
    </location>
</feature>
<keyword evidence="1" id="KW-0812">Transmembrane</keyword>
<comment type="caution">
    <text evidence="2">The sequence shown here is derived from an EMBL/GenBank/DDBJ whole genome shotgun (WGS) entry which is preliminary data.</text>
</comment>
<accession>A0A3L7K470</accession>
<keyword evidence="1" id="KW-1133">Transmembrane helix</keyword>
<gene>
    <name evidence="2" type="ORF">D9X91_02750</name>
</gene>
<dbReference type="OrthoDB" id="2955631at2"/>
<dbReference type="RefSeq" id="WP_121679043.1">
    <property type="nucleotide sequence ID" value="NZ_RCVZ01000002.1"/>
</dbReference>
<dbReference type="AlphaFoldDB" id="A0A3L7K470"/>
<sequence length="437" mass="50295">MINTHFWKKARKNFWFLPTIYTIAAIILAYSTFLLDFLYVNAKSKIFPSFFMTNFSLASTIISTISSSILTMTTITFSSIMVVLTTFLSQYSPRTVQNLINDRPTQNVLAIFVSGYVYNITLLVLLKGEKQQELYISPIFAAMVAIICLFVFVYFVQHVANWVKVSHLIHNITTKTNEKIETSFLMKKESNDKKEYNEEELLARYPVKVVIKAKNEGFFQQVNIHGLTAQAQRDQCCIKMLKTSGQYVVQETPLFEVHCHSHGIRGEKYLKFITFGPDKEPIEDIDLGIRKLTEVALRAISPAINDPNTAIDCIEQIGILLSQLGRKDIPGDYILDDKNEVRLVMEQPSFHDYLYKSFFQLRYYGKNDISIMTEIIKALDHIAATNNREVKTIIWEYKDYILEGINYDALQKLDILFLDKHIRSLANSCEVSMANDQ</sequence>
<evidence type="ECO:0000256" key="1">
    <source>
        <dbReference type="SAM" id="Phobius"/>
    </source>
</evidence>
<dbReference type="EMBL" id="RCVZ01000002">
    <property type="protein sequence ID" value="RLQ97094.1"/>
    <property type="molecule type" value="Genomic_DNA"/>
</dbReference>
<protein>
    <submittedName>
        <fullName evidence="2">DUF2254 domain-containing protein</fullName>
    </submittedName>
</protein>
<organism evidence="2 3">
    <name type="scientific">Falsibacillus albus</name>
    <dbReference type="NCBI Taxonomy" id="2478915"/>
    <lineage>
        <taxon>Bacteria</taxon>
        <taxon>Bacillati</taxon>
        <taxon>Bacillota</taxon>
        <taxon>Bacilli</taxon>
        <taxon>Bacillales</taxon>
        <taxon>Bacillaceae</taxon>
        <taxon>Falsibacillus</taxon>
    </lineage>
</organism>
<feature type="transmembrane region" description="Helical" evidence="1">
    <location>
        <begin position="61"/>
        <end position="88"/>
    </location>
</feature>
<dbReference type="Proteomes" id="UP000276770">
    <property type="component" value="Unassembled WGS sequence"/>
</dbReference>
<evidence type="ECO:0000313" key="3">
    <source>
        <dbReference type="Proteomes" id="UP000276770"/>
    </source>
</evidence>
<proteinExistence type="predicted"/>
<dbReference type="InterPro" id="IPR018723">
    <property type="entry name" value="DUF2254_membrane"/>
</dbReference>
<feature type="transmembrane region" description="Helical" evidence="1">
    <location>
        <begin position="138"/>
        <end position="156"/>
    </location>
</feature>
<evidence type="ECO:0000313" key="2">
    <source>
        <dbReference type="EMBL" id="RLQ97094.1"/>
    </source>
</evidence>
<keyword evidence="1" id="KW-0472">Membrane</keyword>